<dbReference type="InterPro" id="IPR029044">
    <property type="entry name" value="Nucleotide-diphossugar_trans"/>
</dbReference>
<reference evidence="4 5" key="1">
    <citation type="submission" date="2016-10" db="EMBL/GenBank/DDBJ databases">
        <authorList>
            <person name="de Groot N.N."/>
        </authorList>
    </citation>
    <scope>NUCLEOTIDE SEQUENCE [LARGE SCALE GENOMIC DNA]</scope>
    <source>
        <strain evidence="4 5">NLAE-zl-C202</strain>
    </source>
</reference>
<name>A0A1I5EAP3_9BACE</name>
<proteinExistence type="predicted"/>
<dbReference type="Gene3D" id="3.90.550.10">
    <property type="entry name" value="Spore Coat Polysaccharide Biosynthesis Protein SpsA, Chain A"/>
    <property type="match status" value="1"/>
</dbReference>
<evidence type="ECO:0000313" key="5">
    <source>
        <dbReference type="Proteomes" id="UP000183766"/>
    </source>
</evidence>
<evidence type="ECO:0000259" key="1">
    <source>
        <dbReference type="Pfam" id="PF00535"/>
    </source>
</evidence>
<evidence type="ECO:0000313" key="3">
    <source>
        <dbReference type="EMBL" id="RHL41253.1"/>
    </source>
</evidence>
<evidence type="ECO:0000313" key="4">
    <source>
        <dbReference type="EMBL" id="SFO08393.1"/>
    </source>
</evidence>
<dbReference type="PANTHER" id="PTHR22916">
    <property type="entry name" value="GLYCOSYLTRANSFERASE"/>
    <property type="match status" value="1"/>
</dbReference>
<dbReference type="AlphaFoldDB" id="A0A1I5EAP3"/>
<dbReference type="Proteomes" id="UP000284495">
    <property type="component" value="Unassembled WGS sequence"/>
</dbReference>
<dbReference type="Proteomes" id="UP001197958">
    <property type="component" value="Unassembled WGS sequence"/>
</dbReference>
<dbReference type="Proteomes" id="UP000183766">
    <property type="component" value="Unassembled WGS sequence"/>
</dbReference>
<dbReference type="EMBL" id="JAIWWW010000024">
    <property type="protein sequence ID" value="MCA4523564.1"/>
    <property type="molecule type" value="Genomic_DNA"/>
</dbReference>
<dbReference type="InterPro" id="IPR001173">
    <property type="entry name" value="Glyco_trans_2-like"/>
</dbReference>
<protein>
    <submittedName>
        <fullName evidence="4">Glycosyl transferase family 2</fullName>
    </submittedName>
    <submittedName>
        <fullName evidence="2">Glycosyltransferase</fullName>
    </submittedName>
</protein>
<dbReference type="PANTHER" id="PTHR22916:SF3">
    <property type="entry name" value="UDP-GLCNAC:BETAGAL BETA-1,3-N-ACETYLGLUCOSAMINYLTRANSFERASE-LIKE PROTEIN 1"/>
    <property type="match status" value="1"/>
</dbReference>
<gene>
    <name evidence="3" type="ORF">DW027_01840</name>
    <name evidence="2" type="ORF">LDZ35_10110</name>
    <name evidence="4" type="ORF">SAMN05216250_16310</name>
</gene>
<dbReference type="RefSeq" id="WP_074911399.1">
    <property type="nucleotide sequence ID" value="NZ_CP072212.1"/>
</dbReference>
<evidence type="ECO:0000313" key="2">
    <source>
        <dbReference type="EMBL" id="MCA4523564.1"/>
    </source>
</evidence>
<dbReference type="Pfam" id="PF00535">
    <property type="entry name" value="Glycos_transf_2"/>
    <property type="match status" value="1"/>
</dbReference>
<reference evidence="2" key="3">
    <citation type="submission" date="2023-08" db="EMBL/GenBank/DDBJ databases">
        <title>Mucin Metabolism Genes Underlie the Key Renovations of Bacteroides xylanisolvens Genomes in Captive Great Apes.</title>
        <authorList>
            <person name="Nishida A.H."/>
        </authorList>
    </citation>
    <scope>NUCLEOTIDE SEQUENCE</scope>
    <source>
        <strain evidence="2">P19.10B</strain>
    </source>
</reference>
<sequence length="248" mass="28171">MKLLSIIIATYNAGNTLDACLTSITKQKSSEIELLIIDGGSSDKTLDIIHSYGDKIDVLISEPDKGIYDAWNKGISHATGAWIMFIGADDILVENSLSPYIQYVKQISTQNYDLITACAYFVDLKGKLIKKVGEPFSWEREKRNMNISHGSTLHNRNLFQKIGKYSLEYKICADYELLIREGQNLCCAFYNQAVLVFKVGGASFSMECQYETFRIRKKYHTVPLVINLYLCLRRMVGIMLKSIVYITK</sequence>
<organism evidence="4 5">
    <name type="scientific">Bacteroides xylanisolvens</name>
    <dbReference type="NCBI Taxonomy" id="371601"/>
    <lineage>
        <taxon>Bacteria</taxon>
        <taxon>Pseudomonadati</taxon>
        <taxon>Bacteroidota</taxon>
        <taxon>Bacteroidia</taxon>
        <taxon>Bacteroidales</taxon>
        <taxon>Bacteroidaceae</taxon>
        <taxon>Bacteroides</taxon>
    </lineage>
</organism>
<dbReference type="CDD" id="cd06433">
    <property type="entry name" value="GT_2_WfgS_like"/>
    <property type="match status" value="1"/>
</dbReference>
<accession>A0A1I5EAP3</accession>
<reference evidence="3 6" key="2">
    <citation type="submission" date="2018-08" db="EMBL/GenBank/DDBJ databases">
        <title>A genome reference for cultivated species of the human gut microbiota.</title>
        <authorList>
            <person name="Zou Y."/>
            <person name="Xue W."/>
            <person name="Luo G."/>
        </authorList>
    </citation>
    <scope>NUCLEOTIDE SEQUENCE [LARGE SCALE GENOMIC DNA]</scope>
    <source>
        <strain evidence="3 6">AF38-2</strain>
    </source>
</reference>
<evidence type="ECO:0000313" key="6">
    <source>
        <dbReference type="Proteomes" id="UP000284495"/>
    </source>
</evidence>
<feature type="domain" description="Glycosyltransferase 2-like" evidence="1">
    <location>
        <begin position="5"/>
        <end position="133"/>
    </location>
</feature>
<dbReference type="EMBL" id="FOUM01000063">
    <property type="protein sequence ID" value="SFO08393.1"/>
    <property type="molecule type" value="Genomic_DNA"/>
</dbReference>
<keyword evidence="4" id="KW-0808">Transferase</keyword>
<dbReference type="EMBL" id="QROO01000002">
    <property type="protein sequence ID" value="RHL41253.1"/>
    <property type="molecule type" value="Genomic_DNA"/>
</dbReference>
<dbReference type="SUPFAM" id="SSF53448">
    <property type="entry name" value="Nucleotide-diphospho-sugar transferases"/>
    <property type="match status" value="1"/>
</dbReference>
<dbReference type="GO" id="GO:0016758">
    <property type="term" value="F:hexosyltransferase activity"/>
    <property type="evidence" value="ECO:0007669"/>
    <property type="project" value="UniProtKB-ARBA"/>
</dbReference>